<proteinExistence type="predicted"/>
<dbReference type="InterPro" id="IPR028974">
    <property type="entry name" value="TSP_type-3_rpt"/>
</dbReference>
<dbReference type="KEGG" id="dov:DSCO28_70880"/>
<accession>A0A5K8A1U9</accession>
<dbReference type="InterPro" id="IPR018247">
    <property type="entry name" value="EF_Hand_1_Ca_BS"/>
</dbReference>
<evidence type="ECO:0000313" key="3">
    <source>
        <dbReference type="Proteomes" id="UP000425960"/>
    </source>
</evidence>
<dbReference type="GO" id="GO:0004553">
    <property type="term" value="F:hydrolase activity, hydrolyzing O-glycosyl compounds"/>
    <property type="evidence" value="ECO:0007669"/>
    <property type="project" value="InterPro"/>
</dbReference>
<dbReference type="AlphaFoldDB" id="A0A5K8A1U9"/>
<sequence>MKLRFTIILVAALCVVLAPALPAVADDFADYDTAAGTTGVVDLPGVEDAYGNVPTNYNDGAGASWFTATDFFPDGTVAMIDSQFEAEGRLIAATGKNIYLQRTYGSSEWDLVATVYGTMDPSFIHVSPDGNRIALGAGYGAPLAIIDTTALSVSDPPLLWDSSNNPATGVTLFPEVNFYDGDWADNRYFVINGGSWPEGCEGPPYDDCTFVSGVGVVDTQNADPTNYQGEALITSIPGASADVEVDASGNIITGIGYGTNTGELRIWSSSELDPSNPPATALTYTDNTKIVLEGSSGGPLSGAYLGNDADGNLTVGGGNYVSTPQDLGYAALIHNSVVTRVLGGGAAVDNSNTSEWKELQPDPCANDSATGILYGSWSKGMAVMWNPYSAAGSCATNDLWGTGVLPRLTIYYPGSAPDSDGDGIPDASDNAYLTANAGQEDTDGDGYGNAADADFNNDGTVNYTDLSGLQSVWGSSDGDSIWDANMDMNSDGSVNYNDMSNLQSHWGEQAPFY</sequence>
<organism evidence="2 3">
    <name type="scientific">Desulfosarcina ovata subsp. sediminis</name>
    <dbReference type="NCBI Taxonomy" id="885957"/>
    <lineage>
        <taxon>Bacteria</taxon>
        <taxon>Pseudomonadati</taxon>
        <taxon>Thermodesulfobacteriota</taxon>
        <taxon>Desulfobacteria</taxon>
        <taxon>Desulfobacterales</taxon>
        <taxon>Desulfosarcinaceae</taxon>
        <taxon>Desulfosarcina</taxon>
    </lineage>
</organism>
<feature type="signal peptide" evidence="1">
    <location>
        <begin position="1"/>
        <end position="25"/>
    </location>
</feature>
<dbReference type="SUPFAM" id="SSF103647">
    <property type="entry name" value="TSP type-3 repeat"/>
    <property type="match status" value="1"/>
</dbReference>
<reference evidence="2 3" key="1">
    <citation type="submission" date="2019-11" db="EMBL/GenBank/DDBJ databases">
        <title>Comparative genomics of hydrocarbon-degrading Desulfosarcina strains.</title>
        <authorList>
            <person name="Watanabe M."/>
            <person name="Kojima H."/>
            <person name="Fukui M."/>
        </authorList>
    </citation>
    <scope>NUCLEOTIDE SEQUENCE [LARGE SCALE GENOMIC DNA]</scope>
    <source>
        <strain evidence="2 3">28bB2T</strain>
    </source>
</reference>
<dbReference type="GO" id="GO:0000272">
    <property type="term" value="P:polysaccharide catabolic process"/>
    <property type="evidence" value="ECO:0007669"/>
    <property type="project" value="InterPro"/>
</dbReference>
<dbReference type="PROSITE" id="PS00018">
    <property type="entry name" value="EF_HAND_1"/>
    <property type="match status" value="2"/>
</dbReference>
<dbReference type="InterPro" id="IPR002105">
    <property type="entry name" value="Dockerin_1_rpt"/>
</dbReference>
<dbReference type="GO" id="GO:0005509">
    <property type="term" value="F:calcium ion binding"/>
    <property type="evidence" value="ECO:0007669"/>
    <property type="project" value="InterPro"/>
</dbReference>
<dbReference type="Gene3D" id="4.10.1080.10">
    <property type="entry name" value="TSP type-3 repeat"/>
    <property type="match status" value="1"/>
</dbReference>
<evidence type="ECO:0008006" key="4">
    <source>
        <dbReference type="Google" id="ProtNLM"/>
    </source>
</evidence>
<name>A0A5K8A1U9_9BACT</name>
<dbReference type="Proteomes" id="UP000425960">
    <property type="component" value="Chromosome"/>
</dbReference>
<dbReference type="Pfam" id="PF00404">
    <property type="entry name" value="Dockerin_1"/>
    <property type="match status" value="1"/>
</dbReference>
<evidence type="ECO:0000256" key="1">
    <source>
        <dbReference type="SAM" id="SignalP"/>
    </source>
</evidence>
<keyword evidence="1" id="KW-0732">Signal</keyword>
<protein>
    <recommendedName>
        <fullName evidence="4">Dockerin domain-containing protein</fullName>
    </recommendedName>
</protein>
<dbReference type="EMBL" id="AP021876">
    <property type="protein sequence ID" value="BBO86522.1"/>
    <property type="molecule type" value="Genomic_DNA"/>
</dbReference>
<evidence type="ECO:0000313" key="2">
    <source>
        <dbReference type="EMBL" id="BBO86522.1"/>
    </source>
</evidence>
<gene>
    <name evidence="2" type="ORF">DSCO28_70880</name>
</gene>
<dbReference type="RefSeq" id="WP_155325792.1">
    <property type="nucleotide sequence ID" value="NZ_AP021876.1"/>
</dbReference>
<feature type="chain" id="PRO_5024389450" description="Dockerin domain-containing protein" evidence="1">
    <location>
        <begin position="26"/>
        <end position="513"/>
    </location>
</feature>